<dbReference type="PANTHER" id="PTHR12042:SF21">
    <property type="entry name" value="ALPHA1,4-GALACTOSYLTRANSFERASE 1-RELATED"/>
    <property type="match status" value="1"/>
</dbReference>
<dbReference type="PANTHER" id="PTHR12042">
    <property type="entry name" value="LACTOSYLCERAMIDE 4-ALPHA-GALACTOSYLTRANSFERASE ALPHA- 1,4-GALACTOSYLTRANSFERASE"/>
    <property type="match status" value="1"/>
</dbReference>
<evidence type="ECO:0000313" key="1">
    <source>
        <dbReference type="EMBL" id="RBO94834.1"/>
    </source>
</evidence>
<comment type="caution">
    <text evidence="1">The sequence shown here is derived from an EMBL/GenBank/DDBJ whole genome shotgun (WGS) entry which is preliminary data.</text>
</comment>
<keyword evidence="1" id="KW-0808">Transferase</keyword>
<organism evidence="1 2">
    <name type="scientific">Pseudochrobactrum asaccharolyticum</name>
    <dbReference type="NCBI Taxonomy" id="354351"/>
    <lineage>
        <taxon>Bacteria</taxon>
        <taxon>Pseudomonadati</taxon>
        <taxon>Pseudomonadota</taxon>
        <taxon>Alphaproteobacteria</taxon>
        <taxon>Hyphomicrobiales</taxon>
        <taxon>Brucellaceae</taxon>
        <taxon>Pseudochrobactrum</taxon>
    </lineage>
</organism>
<dbReference type="EMBL" id="QNRH01000004">
    <property type="protein sequence ID" value="RBO94834.1"/>
    <property type="molecule type" value="Genomic_DNA"/>
</dbReference>
<dbReference type="GO" id="GO:0016758">
    <property type="term" value="F:hexosyltransferase activity"/>
    <property type="evidence" value="ECO:0007669"/>
    <property type="project" value="TreeGrafter"/>
</dbReference>
<evidence type="ECO:0000313" key="2">
    <source>
        <dbReference type="Proteomes" id="UP000252893"/>
    </source>
</evidence>
<keyword evidence="2" id="KW-1185">Reference proteome</keyword>
<dbReference type="SUPFAM" id="SSF53448">
    <property type="entry name" value="Nucleotide-diphospho-sugar transferases"/>
    <property type="match status" value="1"/>
</dbReference>
<protein>
    <submittedName>
        <fullName evidence="1">Alpha 1,4-glycosyltransferase</fullName>
    </submittedName>
</protein>
<dbReference type="InterPro" id="IPR029044">
    <property type="entry name" value="Nucleotide-diphossugar_trans"/>
</dbReference>
<dbReference type="InterPro" id="IPR051981">
    <property type="entry name" value="Glycosyltransf_32"/>
</dbReference>
<accession>A0A366DZZ5</accession>
<dbReference type="OrthoDB" id="5354021at2"/>
<dbReference type="GO" id="GO:0016020">
    <property type="term" value="C:membrane"/>
    <property type="evidence" value="ECO:0007669"/>
    <property type="project" value="GOC"/>
</dbReference>
<dbReference type="Gene3D" id="3.90.550.20">
    <property type="match status" value="1"/>
</dbReference>
<gene>
    <name evidence="1" type="ORF">DFR47_104194</name>
</gene>
<proteinExistence type="predicted"/>
<dbReference type="RefSeq" id="WP_113944700.1">
    <property type="nucleotide sequence ID" value="NZ_JBHEEG010000001.1"/>
</dbReference>
<dbReference type="GO" id="GO:0006688">
    <property type="term" value="P:glycosphingolipid biosynthetic process"/>
    <property type="evidence" value="ECO:0007669"/>
    <property type="project" value="TreeGrafter"/>
</dbReference>
<sequence>MKGEVLLVNTIWIGNELGPIHAACLRSFLRHGHEVVLHAYGRPHDTPEGVRLFDANKLMKEEEIILHKKTNSLTLASDRYRYRILREGMGLYVDCDMYCVRPFSENEYTFGWHSHDTINNAVLNAPHDSKFLKQVLEASEDLYFVPPWRKGHKGLYAKFRKAIGFPMHISRHKWGTIGPSLITHCVKEQGLLDRVSAIDIFYPLHWEQLDLLFEPGLRVADFIGSRTQGVHLYNSALKGRKVIEDTPLYEIIQSK</sequence>
<reference evidence="1 2" key="1">
    <citation type="submission" date="2018-06" db="EMBL/GenBank/DDBJ databases">
        <title>Genomic Encyclopedia of Type Strains, Phase IV (KMG-IV): sequencing the most valuable type-strain genomes for metagenomic binning, comparative biology and taxonomic classification.</title>
        <authorList>
            <person name="Goeker M."/>
        </authorList>
    </citation>
    <scope>NUCLEOTIDE SEQUENCE [LARGE SCALE GENOMIC DNA]</scope>
    <source>
        <strain evidence="1 2">DSM 25619</strain>
    </source>
</reference>
<dbReference type="Proteomes" id="UP000252893">
    <property type="component" value="Unassembled WGS sequence"/>
</dbReference>
<name>A0A366DZZ5_9HYPH</name>
<dbReference type="AlphaFoldDB" id="A0A366DZZ5"/>